<name>A0ACD0WLY7_CLALS</name>
<proteinExistence type="predicted"/>
<protein>
    <submittedName>
        <fullName evidence="1">tRNA-dihydrouridine synthase</fullName>
    </submittedName>
</protein>
<keyword evidence="2" id="KW-1185">Reference proteome</keyword>
<gene>
    <name evidence="1" type="ORF">EJF14_40461</name>
</gene>
<sequence>MLQRSWRCLSLISTRSIQRMPEYAGKLCLAPMVRSGELPTRLMALKFGADLVWSPEIIDKKIRTCSRVENKELETIDFIETGKNGSKNSLIFRTNRKYEEGKLIFQLGSADPDIAVEGALKVIQDVDGIDLNCGCPKPFSTHAGMGAALLSNPDLLCSILENLVEKVGKPYRKPISAKIRLLDSKSAEPSLALIDRLCSTGITNLTVHCRTREMRNRESPVRDYVSQIYDLTNKRGVSLVINGAFRCRKEAEQFKQFMGNDQIGIMMAEAAESNPSVFSKDPLAWKEVLVEFVKTCISCDNHPSNTKYILLNQLPGKSKYYQQLCKLKKNEDFLKLVESIEDDGTKIFIRVMQKDRLYDKEELETIFGPKKRTLITPPQEEVMIHKKKRAECA</sequence>
<dbReference type="EMBL" id="CP038487">
    <property type="protein sequence ID" value="QFZ28421.1"/>
    <property type="molecule type" value="Genomic_DNA"/>
</dbReference>
<evidence type="ECO:0000313" key="2">
    <source>
        <dbReference type="Proteomes" id="UP000326582"/>
    </source>
</evidence>
<evidence type="ECO:0000313" key="1">
    <source>
        <dbReference type="EMBL" id="QFZ28421.1"/>
    </source>
</evidence>
<accession>A0ACD0WLY7</accession>
<reference evidence="2" key="1">
    <citation type="journal article" date="2019" name="MBio">
        <title>Comparative genomics for the elucidation of multidrug resistance (MDR) in Candida lusitaniae.</title>
        <authorList>
            <person name="Kannan A."/>
            <person name="Asner S.A."/>
            <person name="Trachsel E."/>
            <person name="Kelly S."/>
            <person name="Parker J."/>
            <person name="Sanglard D."/>
        </authorList>
    </citation>
    <scope>NUCLEOTIDE SEQUENCE [LARGE SCALE GENOMIC DNA]</scope>
    <source>
        <strain evidence="2">P1</strain>
    </source>
</reference>
<organism evidence="1 2">
    <name type="scientific">Clavispora lusitaniae</name>
    <name type="common">Candida lusitaniae</name>
    <dbReference type="NCBI Taxonomy" id="36911"/>
    <lineage>
        <taxon>Eukaryota</taxon>
        <taxon>Fungi</taxon>
        <taxon>Dikarya</taxon>
        <taxon>Ascomycota</taxon>
        <taxon>Saccharomycotina</taxon>
        <taxon>Pichiomycetes</taxon>
        <taxon>Metschnikowiaceae</taxon>
        <taxon>Clavispora</taxon>
    </lineage>
</organism>
<dbReference type="Proteomes" id="UP000326582">
    <property type="component" value="Chromosome 4"/>
</dbReference>